<evidence type="ECO:0000256" key="2">
    <source>
        <dbReference type="ARBA" id="ARBA00023015"/>
    </source>
</evidence>
<accession>A0A101NVN3</accession>
<reference evidence="6 7" key="1">
    <citation type="submission" date="2015-10" db="EMBL/GenBank/DDBJ databases">
        <title>Draft genome sequence of Streptomyces yokosukanensis DSM 40224, type strain for the species Streptomyces yokosukanensis.</title>
        <authorList>
            <person name="Ruckert C."/>
            <person name="Winkler A."/>
            <person name="Kalinowski J."/>
            <person name="Kampfer P."/>
            <person name="Glaeser S."/>
        </authorList>
    </citation>
    <scope>NUCLEOTIDE SEQUENCE [LARGE SCALE GENOMIC DNA]</scope>
    <source>
        <strain evidence="6 7">DSM 40224</strain>
    </source>
</reference>
<comment type="similarity">
    <text evidence="1">Belongs to the LysR transcriptional regulatory family.</text>
</comment>
<dbReference type="Gene3D" id="3.40.190.10">
    <property type="entry name" value="Periplasmic binding protein-like II"/>
    <property type="match status" value="2"/>
</dbReference>
<dbReference type="InterPro" id="IPR005119">
    <property type="entry name" value="LysR_subst-bd"/>
</dbReference>
<dbReference type="PANTHER" id="PTHR30346:SF29">
    <property type="entry name" value="LYSR SUBSTRATE-BINDING"/>
    <property type="match status" value="1"/>
</dbReference>
<dbReference type="Pfam" id="PF03466">
    <property type="entry name" value="LysR_substrate"/>
    <property type="match status" value="1"/>
</dbReference>
<dbReference type="SUPFAM" id="SSF46785">
    <property type="entry name" value="Winged helix' DNA-binding domain"/>
    <property type="match status" value="1"/>
</dbReference>
<dbReference type="Pfam" id="PF00126">
    <property type="entry name" value="HTH_1"/>
    <property type="match status" value="1"/>
</dbReference>
<evidence type="ECO:0000256" key="3">
    <source>
        <dbReference type="ARBA" id="ARBA00023125"/>
    </source>
</evidence>
<dbReference type="GO" id="GO:0032993">
    <property type="term" value="C:protein-DNA complex"/>
    <property type="evidence" value="ECO:0007669"/>
    <property type="project" value="TreeGrafter"/>
</dbReference>
<dbReference type="InterPro" id="IPR000847">
    <property type="entry name" value="LysR_HTH_N"/>
</dbReference>
<dbReference type="EMBL" id="LMWN01000058">
    <property type="protein sequence ID" value="KUN00100.1"/>
    <property type="molecule type" value="Genomic_DNA"/>
</dbReference>
<keyword evidence="7" id="KW-1185">Reference proteome</keyword>
<dbReference type="GO" id="GO:0003700">
    <property type="term" value="F:DNA-binding transcription factor activity"/>
    <property type="evidence" value="ECO:0007669"/>
    <property type="project" value="InterPro"/>
</dbReference>
<gene>
    <name evidence="6" type="ORF">AQI95_35645</name>
</gene>
<dbReference type="InterPro" id="IPR036388">
    <property type="entry name" value="WH-like_DNA-bd_sf"/>
</dbReference>
<dbReference type="OrthoDB" id="3286335at2"/>
<dbReference type="PRINTS" id="PR00039">
    <property type="entry name" value="HTHLYSR"/>
</dbReference>
<feature type="domain" description="HTH lysR-type" evidence="5">
    <location>
        <begin position="1"/>
        <end position="60"/>
    </location>
</feature>
<comment type="caution">
    <text evidence="6">The sequence shown here is derived from an EMBL/GenBank/DDBJ whole genome shotgun (WGS) entry which is preliminary data.</text>
</comment>
<keyword evidence="4" id="KW-0804">Transcription</keyword>
<evidence type="ECO:0000313" key="6">
    <source>
        <dbReference type="EMBL" id="KUN00100.1"/>
    </source>
</evidence>
<dbReference type="InterPro" id="IPR036390">
    <property type="entry name" value="WH_DNA-bd_sf"/>
</dbReference>
<evidence type="ECO:0000256" key="4">
    <source>
        <dbReference type="ARBA" id="ARBA00023163"/>
    </source>
</evidence>
<keyword evidence="3" id="KW-0238">DNA-binding</keyword>
<evidence type="ECO:0000259" key="5">
    <source>
        <dbReference type="PROSITE" id="PS50931"/>
    </source>
</evidence>
<dbReference type="Proteomes" id="UP000053127">
    <property type="component" value="Unassembled WGS sequence"/>
</dbReference>
<dbReference type="GO" id="GO:0003677">
    <property type="term" value="F:DNA binding"/>
    <property type="evidence" value="ECO:0007669"/>
    <property type="project" value="UniProtKB-KW"/>
</dbReference>
<evidence type="ECO:0000313" key="7">
    <source>
        <dbReference type="Proteomes" id="UP000053127"/>
    </source>
</evidence>
<organism evidence="6 7">
    <name type="scientific">Streptomyces yokosukanensis</name>
    <dbReference type="NCBI Taxonomy" id="67386"/>
    <lineage>
        <taxon>Bacteria</taxon>
        <taxon>Bacillati</taxon>
        <taxon>Actinomycetota</taxon>
        <taxon>Actinomycetes</taxon>
        <taxon>Kitasatosporales</taxon>
        <taxon>Streptomycetaceae</taxon>
        <taxon>Streptomyces</taxon>
    </lineage>
</organism>
<name>A0A101NVN3_9ACTN</name>
<dbReference type="SUPFAM" id="SSF53850">
    <property type="entry name" value="Periplasmic binding protein-like II"/>
    <property type="match status" value="1"/>
</dbReference>
<dbReference type="FunFam" id="1.10.10.10:FF:000001">
    <property type="entry name" value="LysR family transcriptional regulator"/>
    <property type="match status" value="1"/>
</dbReference>
<dbReference type="PROSITE" id="PS50931">
    <property type="entry name" value="HTH_LYSR"/>
    <property type="match status" value="1"/>
</dbReference>
<protein>
    <submittedName>
        <fullName evidence="6">LysR family transcriptional regulator</fullName>
    </submittedName>
</protein>
<dbReference type="PANTHER" id="PTHR30346">
    <property type="entry name" value="TRANSCRIPTIONAL DUAL REGULATOR HCAR-RELATED"/>
    <property type="match status" value="1"/>
</dbReference>
<dbReference type="STRING" id="67386.AQI95_35645"/>
<dbReference type="RefSeq" id="WP_067133918.1">
    <property type="nucleotide sequence ID" value="NZ_JBFACD010000031.1"/>
</dbReference>
<proteinExistence type="inferred from homology"/>
<keyword evidence="2" id="KW-0805">Transcription regulation</keyword>
<evidence type="ECO:0000256" key="1">
    <source>
        <dbReference type="ARBA" id="ARBA00009437"/>
    </source>
</evidence>
<sequence length="297" mass="31192">MDFSSTALRVLRQVAESGSFTAAASQLGYTQSAVSRQAAALERSAGAVLFERRFDGVHLTPAGLTLLRHARTILDSVAEAEQELTGTSSQTEQVRLGMFPSAGAVILPPVLTRLAAAGPHITVTTREGTTPALIRALRAGSIDLAVLTSRPPHRPSDGESPRLHVETVEDTELLVAAPTLGMFAGRTTVHVDELVDAPWIATPSSSAEPLLGVWPGLPGRPRIVHTASDWLTKLHLVAGGFGVTTVPSRMSAVLPHGVSLLRVDGVPPEVRRILLARLPGRPAPGISSVIRAITSAA</sequence>
<dbReference type="Gene3D" id="1.10.10.10">
    <property type="entry name" value="Winged helix-like DNA-binding domain superfamily/Winged helix DNA-binding domain"/>
    <property type="match status" value="1"/>
</dbReference>
<dbReference type="AlphaFoldDB" id="A0A101NVN3"/>